<dbReference type="PATRIC" id="fig|1245471.3.peg.3078"/>
<dbReference type="HOGENOM" id="CLU_163360_1_0_6"/>
<evidence type="ECO:0000313" key="2">
    <source>
        <dbReference type="EMBL" id="BAN48788.1"/>
    </source>
</evidence>
<dbReference type="Gene3D" id="2.30.140.50">
    <property type="entry name" value="Protein of unknown function DUF2790"/>
    <property type="match status" value="1"/>
</dbReference>
<evidence type="ECO:0008006" key="4">
    <source>
        <dbReference type="Google" id="ProtNLM"/>
    </source>
</evidence>
<accession>S6AS19</accession>
<dbReference type="eggNOG" id="ENOG5031GY0">
    <property type="taxonomic scope" value="Bacteria"/>
</dbReference>
<reference evidence="2 3" key="1">
    <citation type="journal article" date="2013" name="Genome Announc.">
        <title>Complete Genome Sequence of the Carbazole Degrader Pseudomonas resinovorans Strain CA10 (NBRC 106553).</title>
        <authorList>
            <person name="Shintani M."/>
            <person name="Hosoyama A."/>
            <person name="Ohji S."/>
            <person name="Tsuchikane K."/>
            <person name="Takarada H."/>
            <person name="Yamazoe A."/>
            <person name="Fujita N."/>
            <person name="Nojiri H."/>
        </authorList>
    </citation>
    <scope>NUCLEOTIDE SEQUENCE [LARGE SCALE GENOMIC DNA]</scope>
    <source>
        <strain evidence="2 3">NBRC 106553</strain>
    </source>
</reference>
<dbReference type="STRING" id="1245471.PCA10_30560"/>
<dbReference type="OrthoDB" id="7027858at2"/>
<keyword evidence="1" id="KW-0732">Signal</keyword>
<dbReference type="InterPro" id="IPR021245">
    <property type="entry name" value="DUF2790"/>
</dbReference>
<dbReference type="KEGG" id="pre:PCA10_30560"/>
<dbReference type="Proteomes" id="UP000015503">
    <property type="component" value="Chromosome"/>
</dbReference>
<feature type="signal peptide" evidence="1">
    <location>
        <begin position="1"/>
        <end position="21"/>
    </location>
</feature>
<protein>
    <recommendedName>
        <fullName evidence="4">Topoisomerase II</fullName>
    </recommendedName>
</protein>
<name>S6AS19_METRE</name>
<proteinExistence type="predicted"/>
<organism evidence="2 3">
    <name type="scientific">Metapseudomonas resinovorans NBRC 106553</name>
    <dbReference type="NCBI Taxonomy" id="1245471"/>
    <lineage>
        <taxon>Bacteria</taxon>
        <taxon>Pseudomonadati</taxon>
        <taxon>Pseudomonadota</taxon>
        <taxon>Gammaproteobacteria</taxon>
        <taxon>Pseudomonadales</taxon>
        <taxon>Pseudomonadaceae</taxon>
        <taxon>Metapseudomonas</taxon>
    </lineage>
</organism>
<evidence type="ECO:0000313" key="3">
    <source>
        <dbReference type="Proteomes" id="UP000015503"/>
    </source>
</evidence>
<dbReference type="Pfam" id="PF10976">
    <property type="entry name" value="DUF2790"/>
    <property type="match status" value="1"/>
</dbReference>
<evidence type="ECO:0000256" key="1">
    <source>
        <dbReference type="SAM" id="SignalP"/>
    </source>
</evidence>
<dbReference type="AlphaFoldDB" id="S6AS19"/>
<sequence length="84" mass="9502">MKLLELSAACLFATLSLGAMADVDVPLEHYRYGTQLDVHKVLSHREAPAQQCQVVEARMDYLDSRGQRHSLAYLKYSDSCRDTN</sequence>
<dbReference type="EMBL" id="AP013068">
    <property type="protein sequence ID" value="BAN48788.1"/>
    <property type="molecule type" value="Genomic_DNA"/>
</dbReference>
<feature type="chain" id="PRO_5004535811" description="Topoisomerase II" evidence="1">
    <location>
        <begin position="22"/>
        <end position="84"/>
    </location>
</feature>
<gene>
    <name evidence="2" type="ORF">PCA10_30560</name>
</gene>
<keyword evidence="3" id="KW-1185">Reference proteome</keyword>
<dbReference type="RefSeq" id="WP_016492934.1">
    <property type="nucleotide sequence ID" value="NC_021499.1"/>
</dbReference>